<evidence type="ECO:0000256" key="4">
    <source>
        <dbReference type="ARBA" id="ARBA00023136"/>
    </source>
</evidence>
<feature type="transmembrane region" description="Helical" evidence="5">
    <location>
        <begin position="83"/>
        <end position="107"/>
    </location>
</feature>
<dbReference type="InterPro" id="IPR013525">
    <property type="entry name" value="ABC2_TM"/>
</dbReference>
<dbReference type="InterPro" id="IPR000412">
    <property type="entry name" value="ABC_2_transport"/>
</dbReference>
<name>A0A8K1YV27_9FLOR</name>
<dbReference type="PANTHER" id="PTHR43077:SF10">
    <property type="entry name" value="TRANSPORT PERMEASE PROTEIN"/>
    <property type="match status" value="1"/>
</dbReference>
<keyword evidence="7" id="KW-0150">Chloroplast</keyword>
<evidence type="ECO:0000256" key="3">
    <source>
        <dbReference type="ARBA" id="ARBA00022989"/>
    </source>
</evidence>
<dbReference type="EMBL" id="MN905507">
    <property type="protein sequence ID" value="UEQ12222.1"/>
    <property type="molecule type" value="Genomic_DNA"/>
</dbReference>
<evidence type="ECO:0000259" key="6">
    <source>
        <dbReference type="Pfam" id="PF01061"/>
    </source>
</evidence>
<evidence type="ECO:0000256" key="1">
    <source>
        <dbReference type="ARBA" id="ARBA00004141"/>
    </source>
</evidence>
<protein>
    <submittedName>
        <fullName evidence="7">ABC-2 type transporter Ycf38</fullName>
    </submittedName>
</protein>
<geneLocation type="chloroplast" evidence="7"/>
<keyword evidence="7" id="KW-0934">Plastid</keyword>
<keyword evidence="3 5" id="KW-1133">Transmembrane helix</keyword>
<organism evidence="7">
    <name type="scientific">Batrachospermum sp</name>
    <dbReference type="NCBI Taxonomy" id="31373"/>
    <lineage>
        <taxon>Eukaryota</taxon>
        <taxon>Rhodophyta</taxon>
        <taxon>Florideophyceae</taxon>
        <taxon>Nemaliophycidae</taxon>
        <taxon>Batrachospermales</taxon>
        <taxon>Batrachospermaceae</taxon>
        <taxon>Batrachospermum</taxon>
    </lineage>
</organism>
<dbReference type="GO" id="GO:0043190">
    <property type="term" value="C:ATP-binding cassette (ABC) transporter complex"/>
    <property type="evidence" value="ECO:0007669"/>
    <property type="project" value="InterPro"/>
</dbReference>
<gene>
    <name evidence="7" type="primary">ycf38</name>
</gene>
<dbReference type="InterPro" id="IPR051328">
    <property type="entry name" value="T7SS_ABC-Transporter"/>
</dbReference>
<dbReference type="Pfam" id="PF01061">
    <property type="entry name" value="ABC2_membrane"/>
    <property type="match status" value="1"/>
</dbReference>
<evidence type="ECO:0000256" key="2">
    <source>
        <dbReference type="ARBA" id="ARBA00022692"/>
    </source>
</evidence>
<feature type="transmembrane region" description="Helical" evidence="5">
    <location>
        <begin position="164"/>
        <end position="188"/>
    </location>
</feature>
<feature type="transmembrane region" description="Helical" evidence="5">
    <location>
        <begin position="264"/>
        <end position="282"/>
    </location>
</feature>
<dbReference type="PIRSF" id="PIRSF006648">
    <property type="entry name" value="DrrB"/>
    <property type="match status" value="1"/>
</dbReference>
<keyword evidence="2 5" id="KW-0812">Transmembrane</keyword>
<feature type="transmembrane region" description="Helical" evidence="5">
    <location>
        <begin position="195"/>
        <end position="218"/>
    </location>
</feature>
<reference evidence="7" key="1">
    <citation type="submission" date="2020-01" db="EMBL/GenBank/DDBJ databases">
        <title>The chloroplast and mitochondrion of a new freshwater red algal species from China.</title>
        <authorList>
            <person name="Fang K."/>
            <person name="Xie S."/>
        </authorList>
    </citation>
    <scope>NUCLEOTIDE SEQUENCE</scope>
    <source>
        <strain evidence="7">SAS-FKP1901</strain>
    </source>
</reference>
<accession>A0A8K1YV27</accession>
<proteinExistence type="predicted"/>
<dbReference type="AlphaFoldDB" id="A0A8K1YV27"/>
<evidence type="ECO:0000313" key="7">
    <source>
        <dbReference type="EMBL" id="UEQ12222.1"/>
    </source>
</evidence>
<dbReference type="GO" id="GO:0140359">
    <property type="term" value="F:ABC-type transporter activity"/>
    <property type="evidence" value="ECO:0007669"/>
    <property type="project" value="InterPro"/>
</dbReference>
<keyword evidence="4 5" id="KW-0472">Membrane</keyword>
<evidence type="ECO:0000256" key="5">
    <source>
        <dbReference type="SAM" id="Phobius"/>
    </source>
</evidence>
<feature type="domain" description="ABC-2 type transporter transmembrane" evidence="6">
    <location>
        <begin position="30"/>
        <end position="242"/>
    </location>
</feature>
<sequence>MKKENYLHFVLYPKLFAIKKDFNTKNYIQEIYALTKRLIIQGLKRPSFIITGILQPLLWLIFFGALFQHAPIEIFTFTTKYKYFISAGIIVFTAFTSSLNAGLTLIFDREFGFLNRLLSSPIESRYCVIISSTLNTIFINFFQVFTIMYICYFMGYHIVNYQNLFLIIITLILLSNSITNISLSLAFILPGHVELLACILIINLPSLFSSTALAPLVFMPSWLQIIASINPLSYAIETVRYAYINSSWNLNSIIIETVWGRANLLQILFILFFFNIVSFIYVKQIISNKFEE</sequence>
<comment type="subcellular location">
    <subcellularLocation>
        <location evidence="1">Membrane</location>
        <topology evidence="1">Multi-pass membrane protein</topology>
    </subcellularLocation>
</comment>
<dbReference type="PANTHER" id="PTHR43077">
    <property type="entry name" value="TRANSPORT PERMEASE YVFS-RELATED"/>
    <property type="match status" value="1"/>
</dbReference>
<feature type="transmembrane region" description="Helical" evidence="5">
    <location>
        <begin position="128"/>
        <end position="158"/>
    </location>
</feature>
<feature type="transmembrane region" description="Helical" evidence="5">
    <location>
        <begin position="47"/>
        <end position="71"/>
    </location>
</feature>